<dbReference type="SUPFAM" id="SSF52080">
    <property type="entry name" value="Ribosomal proteins L15p and L18e"/>
    <property type="match status" value="1"/>
</dbReference>
<dbReference type="GeneID" id="15392271"/>
<dbReference type="InterPro" id="IPR001196">
    <property type="entry name" value="Ribosomal_uL15_CS"/>
</dbReference>
<dbReference type="Gene3D" id="3.100.10.10">
    <property type="match status" value="1"/>
</dbReference>
<evidence type="ECO:0000256" key="4">
    <source>
        <dbReference type="HAMAP-Rule" id="MF_00329"/>
    </source>
</evidence>
<dbReference type="OrthoDB" id="11309at2157"/>
<dbReference type="GO" id="GO:0022625">
    <property type="term" value="C:cytosolic large ribosomal subunit"/>
    <property type="evidence" value="ECO:0007669"/>
    <property type="project" value="TreeGrafter"/>
</dbReference>
<dbReference type="PANTHER" id="PTHR10934:SF2">
    <property type="entry name" value="LARGE RIBOSOMAL SUBUNIT PROTEIN EL18"/>
    <property type="match status" value="1"/>
</dbReference>
<reference evidence="6 7" key="1">
    <citation type="journal article" date="2013" name="Genome Announc.">
        <title>Complete Genome Sequence of the Thermophilic and Facultatively Chemolithoautotrophic Sulfate Reducer Archaeoglobus sulfaticallidus Strain PM70-1T.</title>
        <authorList>
            <person name="Stokke R."/>
            <person name="Hocking W.P."/>
            <person name="Steinsbu B.O."/>
            <person name="Steen I.H."/>
        </authorList>
    </citation>
    <scope>NUCLEOTIDE SEQUENCE [LARGE SCALE GENOMIC DNA]</scope>
    <source>
        <strain evidence="6">PM70-1</strain>
    </source>
</reference>
<evidence type="ECO:0000313" key="7">
    <source>
        <dbReference type="Proteomes" id="UP000013307"/>
    </source>
</evidence>
<protein>
    <recommendedName>
        <fullName evidence="4">Large ribosomal subunit protein eL18</fullName>
    </recommendedName>
</protein>
<dbReference type="InterPro" id="IPR000039">
    <property type="entry name" value="Ribosomal_eL18"/>
</dbReference>
<dbReference type="HOGENOM" id="CLU_146465_0_0_2"/>
<dbReference type="InterPro" id="IPR021131">
    <property type="entry name" value="Ribosomal_uL15/eL18"/>
</dbReference>
<organism evidence="6 7">
    <name type="scientific">Archaeoglobus sulfaticallidus PM70-1</name>
    <dbReference type="NCBI Taxonomy" id="387631"/>
    <lineage>
        <taxon>Archaea</taxon>
        <taxon>Methanobacteriati</taxon>
        <taxon>Methanobacteriota</taxon>
        <taxon>Archaeoglobi</taxon>
        <taxon>Archaeoglobales</taxon>
        <taxon>Archaeoglobaceae</taxon>
        <taxon>Archaeoglobus</taxon>
    </lineage>
</organism>
<dbReference type="Pfam" id="PF17135">
    <property type="entry name" value="Ribosomal_L18"/>
    <property type="match status" value="1"/>
</dbReference>
<dbReference type="GO" id="GO:0003723">
    <property type="term" value="F:RNA binding"/>
    <property type="evidence" value="ECO:0007669"/>
    <property type="project" value="TreeGrafter"/>
</dbReference>
<accession>N0BEG1</accession>
<evidence type="ECO:0000256" key="1">
    <source>
        <dbReference type="ARBA" id="ARBA00006815"/>
    </source>
</evidence>
<evidence type="ECO:0000313" key="6">
    <source>
        <dbReference type="EMBL" id="AGK60647.1"/>
    </source>
</evidence>
<feature type="domain" description="Large ribosomal subunit protein uL15/eL18" evidence="5">
    <location>
        <begin position="6"/>
        <end position="124"/>
    </location>
</feature>
<dbReference type="InterPro" id="IPR036227">
    <property type="entry name" value="Ribosomal_uL15/eL18_sf"/>
</dbReference>
<dbReference type="RefSeq" id="WP_015590246.1">
    <property type="nucleotide sequence ID" value="NC_021169.1"/>
</dbReference>
<dbReference type="AlphaFoldDB" id="N0BEG1"/>
<dbReference type="Proteomes" id="UP000013307">
    <property type="component" value="Chromosome"/>
</dbReference>
<dbReference type="GO" id="GO:0003735">
    <property type="term" value="F:structural constituent of ribosome"/>
    <property type="evidence" value="ECO:0007669"/>
    <property type="project" value="InterPro"/>
</dbReference>
<proteinExistence type="inferred from homology"/>
<gene>
    <name evidence="4" type="primary">rpl18e</name>
    <name evidence="6" type="ORF">Asulf_00628</name>
</gene>
<dbReference type="EMBL" id="CP005290">
    <property type="protein sequence ID" value="AGK60647.1"/>
    <property type="molecule type" value="Genomic_DNA"/>
</dbReference>
<dbReference type="PANTHER" id="PTHR10934">
    <property type="entry name" value="60S RIBOSOMAL PROTEIN L18"/>
    <property type="match status" value="1"/>
</dbReference>
<name>N0BEG1_9EURY</name>
<dbReference type="NCBIfam" id="NF003079">
    <property type="entry name" value="PRK04005.1"/>
    <property type="match status" value="1"/>
</dbReference>
<dbReference type="InterPro" id="IPR022947">
    <property type="entry name" value="Ribosomal_eL18_arc"/>
</dbReference>
<keyword evidence="3 4" id="KW-0687">Ribonucleoprotein</keyword>
<dbReference type="GO" id="GO:0006412">
    <property type="term" value="P:translation"/>
    <property type="evidence" value="ECO:0007669"/>
    <property type="project" value="UniProtKB-UniRule"/>
</dbReference>
<dbReference type="KEGG" id="ast:Asulf_00628"/>
<dbReference type="eggNOG" id="arCOG00780">
    <property type="taxonomic scope" value="Archaea"/>
</dbReference>
<evidence type="ECO:0000256" key="3">
    <source>
        <dbReference type="ARBA" id="ARBA00023274"/>
    </source>
</evidence>
<keyword evidence="2 4" id="KW-0689">Ribosomal protein</keyword>
<evidence type="ECO:0000259" key="5">
    <source>
        <dbReference type="Pfam" id="PF17135"/>
    </source>
</evidence>
<sequence length="125" mass="14055">MSRIRKRMARKTNPNLIRLIEDLLEHSAKNESKLWREVAEHLAKPRRKQAEVNLSKIQRYLRDGEVAIVPGKVLGSGEIDKPLKVAALAFSEKARSKIVSAGGECMSIEDLMKVNPKGSKVRILI</sequence>
<dbReference type="PROSITE" id="PS00475">
    <property type="entry name" value="RIBOSOMAL_L15"/>
    <property type="match status" value="1"/>
</dbReference>
<dbReference type="HAMAP" id="MF_00329">
    <property type="entry name" value="Ribosomal_eL18"/>
    <property type="match status" value="1"/>
</dbReference>
<dbReference type="STRING" id="387631.Asulf_00628"/>
<evidence type="ECO:0000256" key="2">
    <source>
        <dbReference type="ARBA" id="ARBA00022980"/>
    </source>
</evidence>
<keyword evidence="7" id="KW-1185">Reference proteome</keyword>
<comment type="similarity">
    <text evidence="1 4">Belongs to the eukaryotic ribosomal protein eL18 family.</text>
</comment>